<keyword evidence="2" id="KW-1185">Reference proteome</keyword>
<organism evidence="1 2">
    <name type="scientific">Entomophthora muscae</name>
    <dbReference type="NCBI Taxonomy" id="34485"/>
    <lineage>
        <taxon>Eukaryota</taxon>
        <taxon>Fungi</taxon>
        <taxon>Fungi incertae sedis</taxon>
        <taxon>Zoopagomycota</taxon>
        <taxon>Entomophthoromycotina</taxon>
        <taxon>Entomophthoromycetes</taxon>
        <taxon>Entomophthorales</taxon>
        <taxon>Entomophthoraceae</taxon>
        <taxon>Entomophthora</taxon>
    </lineage>
</organism>
<protein>
    <submittedName>
        <fullName evidence="1">Uncharacterized protein</fullName>
    </submittedName>
</protein>
<dbReference type="EMBL" id="QTSX02000205">
    <property type="protein sequence ID" value="KAJ9087747.1"/>
    <property type="molecule type" value="Genomic_DNA"/>
</dbReference>
<name>A0ACC2ULV4_9FUNG</name>
<proteinExistence type="predicted"/>
<comment type="caution">
    <text evidence="1">The sequence shown here is derived from an EMBL/GenBank/DDBJ whole genome shotgun (WGS) entry which is preliminary data.</text>
</comment>
<evidence type="ECO:0000313" key="1">
    <source>
        <dbReference type="EMBL" id="KAJ9087747.1"/>
    </source>
</evidence>
<gene>
    <name evidence="1" type="ORF">DSO57_1030195</name>
</gene>
<dbReference type="Proteomes" id="UP001165960">
    <property type="component" value="Unassembled WGS sequence"/>
</dbReference>
<evidence type="ECO:0000313" key="2">
    <source>
        <dbReference type="Proteomes" id="UP001165960"/>
    </source>
</evidence>
<sequence length="313" mass="35709">MENSTIAHPPLEFLYGHLLFKGTPALQAEERGPLKQFLVDQKAVEDSNMFLPNLTHIKDFASYAYLNACSDSQLKRWDCRVCRHVPDATFVTSFDNYIQGARGYLAVDHARNRIICSFRGMADTRNKLEAQDIIRSPLSYANESEVTVASGFLHTMESLDFLLPLKKLVIDNRYLTYKVAFIGHSLGGAFASLALTKAQAILNIDWKRLELYTYGQPRTGNTNFARWYNRKPIASARVVNNTDPIPHLTGTTVTDYRHHMNELWIQGPHNDYRLNICSNDQLEDPDCSISTSPLNYVKANHQMYFDIDFFQAC</sequence>
<accession>A0ACC2ULV4</accession>
<reference evidence="1" key="1">
    <citation type="submission" date="2022-04" db="EMBL/GenBank/DDBJ databases">
        <title>Genome of the entomopathogenic fungus Entomophthora muscae.</title>
        <authorList>
            <person name="Elya C."/>
            <person name="Lovett B.R."/>
            <person name="Lee E."/>
            <person name="Macias A.M."/>
            <person name="Hajek A.E."/>
            <person name="De Bivort B.L."/>
            <person name="Kasson M.T."/>
            <person name="De Fine Licht H.H."/>
            <person name="Stajich J.E."/>
        </authorList>
    </citation>
    <scope>NUCLEOTIDE SEQUENCE</scope>
    <source>
        <strain evidence="1">Berkeley</strain>
    </source>
</reference>